<proteinExistence type="predicted"/>
<dbReference type="Proteomes" id="UP000077726">
    <property type="component" value="Unassembled WGS sequence"/>
</dbReference>
<keyword evidence="2" id="KW-1185">Reference proteome</keyword>
<dbReference type="EMBL" id="LXSQ01000021">
    <property type="protein sequence ID" value="OAM40385.1"/>
    <property type="molecule type" value="Genomic_DNA"/>
</dbReference>
<comment type="caution">
    <text evidence="1">The sequence shown here is derived from an EMBL/GenBank/DDBJ whole genome shotgun (WGS) entry which is preliminary data.</text>
</comment>
<dbReference type="AlphaFoldDB" id="A0A1B6VX21"/>
<evidence type="ECO:0000313" key="1">
    <source>
        <dbReference type="EMBL" id="OAM40385.1"/>
    </source>
</evidence>
<gene>
    <name evidence="1" type="ORF">A7Q00_08820</name>
</gene>
<name>A0A1B6VX21_9NEIS</name>
<protein>
    <submittedName>
        <fullName evidence="1">Uncharacterized protein</fullName>
    </submittedName>
</protein>
<organism evidence="1 2">
    <name type="scientific">Eikenella halliae</name>
    <dbReference type="NCBI Taxonomy" id="1795832"/>
    <lineage>
        <taxon>Bacteria</taxon>
        <taxon>Pseudomonadati</taxon>
        <taxon>Pseudomonadota</taxon>
        <taxon>Betaproteobacteria</taxon>
        <taxon>Neisseriales</taxon>
        <taxon>Neisseriaceae</taxon>
        <taxon>Eikenella</taxon>
    </lineage>
</organism>
<sequence>MRPNGLGGFQVAFMGLEQTLAAADFEAVALAVDANHAAGLAGALPAVAAQGLSVYVWLCLAESCLAGKRRYGKRLPESGLCGFCGAGHFR</sequence>
<evidence type="ECO:0000313" key="2">
    <source>
        <dbReference type="Proteomes" id="UP000077726"/>
    </source>
</evidence>
<reference evidence="2" key="1">
    <citation type="submission" date="2016-05" db="EMBL/GenBank/DDBJ databases">
        <title>Draft genome of Corynebacterium afermentans subsp. afermentans LCDC 88199T.</title>
        <authorList>
            <person name="Bernier A.-M."/>
            <person name="Bernard K."/>
        </authorList>
    </citation>
    <scope>NUCLEOTIDE SEQUENCE [LARGE SCALE GENOMIC DNA]</scope>
    <source>
        <strain evidence="2">NML130454</strain>
    </source>
</reference>
<accession>A0A1B6VX21</accession>